<dbReference type="Gene3D" id="2.60.40.10">
    <property type="entry name" value="Immunoglobulins"/>
    <property type="match status" value="1"/>
</dbReference>
<feature type="non-terminal residue" evidence="2">
    <location>
        <position position="1"/>
    </location>
</feature>
<dbReference type="PROSITE" id="PS50835">
    <property type="entry name" value="IG_LIKE"/>
    <property type="match status" value="1"/>
</dbReference>
<dbReference type="SMART" id="SM00409">
    <property type="entry name" value="IG"/>
    <property type="match status" value="1"/>
</dbReference>
<dbReference type="InterPro" id="IPR003599">
    <property type="entry name" value="Ig_sub"/>
</dbReference>
<accession>A0A1B6KKT8</accession>
<evidence type="ECO:0000313" key="2">
    <source>
        <dbReference type="EMBL" id="JAT12046.1"/>
    </source>
</evidence>
<dbReference type="EMBL" id="GEBQ01027931">
    <property type="protein sequence ID" value="JAT12046.1"/>
    <property type="molecule type" value="Transcribed_RNA"/>
</dbReference>
<name>A0A1B6KKT8_9HEMI</name>
<dbReference type="InterPro" id="IPR036179">
    <property type="entry name" value="Ig-like_dom_sf"/>
</dbReference>
<feature type="non-terminal residue" evidence="2">
    <location>
        <position position="121"/>
    </location>
</feature>
<gene>
    <name evidence="2" type="ORF">g.52240</name>
</gene>
<dbReference type="Pfam" id="PF13927">
    <property type="entry name" value="Ig_3"/>
    <property type="match status" value="1"/>
</dbReference>
<dbReference type="InterPro" id="IPR007110">
    <property type="entry name" value="Ig-like_dom"/>
</dbReference>
<dbReference type="PANTHER" id="PTHR23278">
    <property type="entry name" value="SIDESTEP PROTEIN"/>
    <property type="match status" value="1"/>
</dbReference>
<dbReference type="AlphaFoldDB" id="A0A1B6KKT8"/>
<reference evidence="2" key="1">
    <citation type="submission" date="2015-11" db="EMBL/GenBank/DDBJ databases">
        <title>De novo transcriptome assembly of four potential Pierce s Disease insect vectors from Arizona vineyards.</title>
        <authorList>
            <person name="Tassone E.E."/>
        </authorList>
    </citation>
    <scope>NUCLEOTIDE SEQUENCE</scope>
</reference>
<dbReference type="PANTHER" id="PTHR23278:SF19">
    <property type="entry name" value="OBSCURIN"/>
    <property type="match status" value="1"/>
</dbReference>
<feature type="domain" description="Ig-like" evidence="1">
    <location>
        <begin position="22"/>
        <end position="100"/>
    </location>
</feature>
<evidence type="ECO:0000259" key="1">
    <source>
        <dbReference type="PROSITE" id="PS50835"/>
    </source>
</evidence>
<organism evidence="2">
    <name type="scientific">Graphocephala atropunctata</name>
    <dbReference type="NCBI Taxonomy" id="36148"/>
    <lineage>
        <taxon>Eukaryota</taxon>
        <taxon>Metazoa</taxon>
        <taxon>Ecdysozoa</taxon>
        <taxon>Arthropoda</taxon>
        <taxon>Hexapoda</taxon>
        <taxon>Insecta</taxon>
        <taxon>Pterygota</taxon>
        <taxon>Neoptera</taxon>
        <taxon>Paraneoptera</taxon>
        <taxon>Hemiptera</taxon>
        <taxon>Auchenorrhyncha</taxon>
        <taxon>Membracoidea</taxon>
        <taxon>Cicadellidae</taxon>
        <taxon>Cicadellinae</taxon>
        <taxon>Cicadellini</taxon>
        <taxon>Graphocephala</taxon>
    </lineage>
</organism>
<protein>
    <recommendedName>
        <fullName evidence="1">Ig-like domain-containing protein</fullName>
    </recommendedName>
</protein>
<dbReference type="InterPro" id="IPR013783">
    <property type="entry name" value="Ig-like_fold"/>
</dbReference>
<dbReference type="SUPFAM" id="SSF48726">
    <property type="entry name" value="Immunoglobulin"/>
    <property type="match status" value="1"/>
</dbReference>
<proteinExistence type="predicted"/>
<sequence length="121" mass="13017">KTLELIDGVSGRKIQTSTFGPVAEGTNVELVCTATGGWPTPAVNWYRNDELVDDLVDAQYDSQVSNTLVLVGVSRELFGTTFECRATTSSSFTPLQASITLDIYLAPLTVKLMGQNMPLSA</sequence>